<gene>
    <name evidence="1" type="ORF">LAU_0165</name>
</gene>
<keyword evidence="2" id="KW-1185">Reference proteome</keyword>
<dbReference type="GeneID" id="10399748"/>
<dbReference type="RefSeq" id="YP_004347128.1">
    <property type="nucleotide sequence ID" value="NC_015326.1"/>
</dbReference>
<sequence>MMDIAQLLLSPKKLGELLGTEKLWVDKSGYLHIEDGMTVEICICVCSSVPSESIRLLMSSGMNFSHSCEECAFSQELVISSLIKTLENISR</sequence>
<dbReference type="OrthoDB" id="36311at10239"/>
<evidence type="ECO:0000313" key="2">
    <source>
        <dbReference type="Proteomes" id="UP000203366"/>
    </source>
</evidence>
<dbReference type="Proteomes" id="UP000203366">
    <property type="component" value="Segment"/>
</dbReference>
<protein>
    <submittedName>
        <fullName evidence="1">Uncharacterized protein</fullName>
    </submittedName>
</protein>
<dbReference type="KEGG" id="vg:10399748"/>
<organism evidence="1 2">
    <name type="scientific">Lausannevirus</name>
    <dbReference type="NCBI Taxonomy" id="999883"/>
    <lineage>
        <taxon>Viruses</taxon>
        <taxon>Varidnaviria</taxon>
        <taxon>Bamfordvirae</taxon>
        <taxon>Nucleocytoviricota</taxon>
        <taxon>Megaviricetes</taxon>
        <taxon>Pimascovirales</taxon>
        <taxon>Pimascovirales incertae sedis</taxon>
        <taxon>Marseilleviridae</taxon>
        <taxon>Losannavirus</taxon>
        <taxon>Losannavirus lausannense</taxon>
    </lineage>
</organism>
<accession>F2WL93</accession>
<reference evidence="1 2" key="1">
    <citation type="journal article" date="2011" name="Environ. Microbiol.">
        <title>Lausannevirus, a giant amoebal virus encoding histone doublets.</title>
        <authorList>
            <person name="Thomas V."/>
            <person name="Bertelli C."/>
            <person name="Collyn F."/>
            <person name="Casson N."/>
            <person name="Telenti A."/>
            <person name="Goesmann A."/>
            <person name="Croxatto A."/>
            <person name="Greub G."/>
        </authorList>
    </citation>
    <scope>NUCLEOTIDE SEQUENCE [LARGE SCALE GENOMIC DNA]</scope>
    <source>
        <strain evidence="1">7715</strain>
    </source>
</reference>
<name>F2WL93_9VIRU</name>
<evidence type="ECO:0000313" key="1">
    <source>
        <dbReference type="EMBL" id="AEA07016.1"/>
    </source>
</evidence>
<proteinExistence type="predicted"/>
<dbReference type="EMBL" id="HQ113105">
    <property type="protein sequence ID" value="AEA07016.1"/>
    <property type="molecule type" value="Genomic_DNA"/>
</dbReference>